<organism evidence="2 3">
    <name type="scientific">Paraconiothyrium brasiliense</name>
    <dbReference type="NCBI Taxonomy" id="300254"/>
    <lineage>
        <taxon>Eukaryota</taxon>
        <taxon>Fungi</taxon>
        <taxon>Dikarya</taxon>
        <taxon>Ascomycota</taxon>
        <taxon>Pezizomycotina</taxon>
        <taxon>Dothideomycetes</taxon>
        <taxon>Pleosporomycetidae</taxon>
        <taxon>Pleosporales</taxon>
        <taxon>Massarineae</taxon>
        <taxon>Didymosphaeriaceae</taxon>
        <taxon>Paraconiothyrium</taxon>
    </lineage>
</organism>
<gene>
    <name evidence="2" type="ORF">SLS60_003792</name>
</gene>
<protein>
    <submittedName>
        <fullName evidence="2">Uncharacterized protein</fullName>
    </submittedName>
</protein>
<evidence type="ECO:0000313" key="3">
    <source>
        <dbReference type="Proteomes" id="UP001521785"/>
    </source>
</evidence>
<dbReference type="InterPro" id="IPR052469">
    <property type="entry name" value="MEIOB"/>
</dbReference>
<feature type="region of interest" description="Disordered" evidence="1">
    <location>
        <begin position="1"/>
        <end position="37"/>
    </location>
</feature>
<sequence>MPASSIQSYFSSSSPTKSCPGDGFTSEELQAPSPTPEWMPVLDYEESDIASLEAGPRYLTIMGRIVNVYHTPKPSKQPKSAQGFFKLMVADDTGVMTVRLWYAKSLYALKLGQLVTLWTVHISQGDGQVGLAPNAAPIFTSIFPENERNCHFMIHERSDDGTLCRRPFGAKDNQVLPGLMTLRNFTDGGFDVDDFTNKNGNTSESVYVVVLDDTSEGFLTLYGSVSGSASAWIPYQTALLIANPGWRIDRSAKLSLNANTQLYIDPALAEARYLRALTQRLIKREHVNPNFPHDVFDAKEAEGAAIKILYKLSDIDEFVRTNPKEKAVGYMSIILTQLNIVVNYKREMLMSNECCGKPIFASKVVARCRQCDRECTLRINPRILGDVIDETGTISTGKLIFSDAAWEQLLGRTAEQLVSASLEVMKYLEQRLLFLRLTLGFGIHLGNEEIGRLVVWCVKM</sequence>
<dbReference type="PANTHER" id="PTHR21166">
    <property type="entry name" value="CELL DIVISION CONTROL PROTEIN 24 OB DOMAIN-CONTAINING PROTEIN-RELATED"/>
    <property type="match status" value="1"/>
</dbReference>
<proteinExistence type="predicted"/>
<feature type="compositionally biased region" description="Low complexity" evidence="1">
    <location>
        <begin position="1"/>
        <end position="14"/>
    </location>
</feature>
<dbReference type="PANTHER" id="PTHR21166:SF2">
    <property type="entry name" value="CELL DIVISION CONTROL PROTEIN 24 OB DOMAIN-CONTAINING PROTEIN-RELATED"/>
    <property type="match status" value="1"/>
</dbReference>
<dbReference type="EMBL" id="JAKJXO020000004">
    <property type="protein sequence ID" value="KAL1606389.1"/>
    <property type="molecule type" value="Genomic_DNA"/>
</dbReference>
<keyword evidence="3" id="KW-1185">Reference proteome</keyword>
<dbReference type="InterPro" id="IPR012340">
    <property type="entry name" value="NA-bd_OB-fold"/>
</dbReference>
<evidence type="ECO:0000313" key="2">
    <source>
        <dbReference type="EMBL" id="KAL1606389.1"/>
    </source>
</evidence>
<dbReference type="Proteomes" id="UP001521785">
    <property type="component" value="Unassembled WGS sequence"/>
</dbReference>
<evidence type="ECO:0000256" key="1">
    <source>
        <dbReference type="SAM" id="MobiDB-lite"/>
    </source>
</evidence>
<comment type="caution">
    <text evidence="2">The sequence shown here is derived from an EMBL/GenBank/DDBJ whole genome shotgun (WGS) entry which is preliminary data.</text>
</comment>
<dbReference type="Gene3D" id="2.40.50.140">
    <property type="entry name" value="Nucleic acid-binding proteins"/>
    <property type="match status" value="1"/>
</dbReference>
<reference evidence="2 3" key="1">
    <citation type="submission" date="2024-02" db="EMBL/GenBank/DDBJ databases">
        <title>De novo assembly and annotation of 12 fungi associated with fruit tree decline syndrome in Ontario, Canada.</title>
        <authorList>
            <person name="Sulman M."/>
            <person name="Ellouze W."/>
            <person name="Ilyukhin E."/>
        </authorList>
    </citation>
    <scope>NUCLEOTIDE SEQUENCE [LARGE SCALE GENOMIC DNA]</scope>
    <source>
        <strain evidence="2 3">M42-189</strain>
    </source>
</reference>
<dbReference type="SUPFAM" id="SSF50249">
    <property type="entry name" value="Nucleic acid-binding proteins"/>
    <property type="match status" value="1"/>
</dbReference>
<name>A0ABR3RQJ3_9PLEO</name>
<accession>A0ABR3RQJ3</accession>